<dbReference type="InterPro" id="IPR029052">
    <property type="entry name" value="Metallo-depent_PP-like"/>
</dbReference>
<evidence type="ECO:0000313" key="8">
    <source>
        <dbReference type="Proteomes" id="UP001642540"/>
    </source>
</evidence>
<dbReference type="InterPro" id="IPR004843">
    <property type="entry name" value="Calcineurin-like_PHP"/>
</dbReference>
<accession>A0ABP1QKP7</accession>
<evidence type="ECO:0000256" key="5">
    <source>
        <dbReference type="SAM" id="Phobius"/>
    </source>
</evidence>
<evidence type="ECO:0000256" key="2">
    <source>
        <dbReference type="ARBA" id="ARBA00022692"/>
    </source>
</evidence>
<feature type="domain" description="Calcineurin-like phosphoesterase" evidence="6">
    <location>
        <begin position="48"/>
        <end position="253"/>
    </location>
</feature>
<keyword evidence="3 5" id="KW-1133">Transmembrane helix</keyword>
<dbReference type="PANTHER" id="PTHR13315:SF4">
    <property type="entry name" value="METALLOPHOSPHOESTERASE, ISOFORM E"/>
    <property type="match status" value="1"/>
</dbReference>
<feature type="transmembrane region" description="Helical" evidence="5">
    <location>
        <begin position="351"/>
        <end position="371"/>
    </location>
</feature>
<evidence type="ECO:0000256" key="3">
    <source>
        <dbReference type="ARBA" id="ARBA00022989"/>
    </source>
</evidence>
<organism evidence="7 8">
    <name type="scientific">Orchesella dallaii</name>
    <dbReference type="NCBI Taxonomy" id="48710"/>
    <lineage>
        <taxon>Eukaryota</taxon>
        <taxon>Metazoa</taxon>
        <taxon>Ecdysozoa</taxon>
        <taxon>Arthropoda</taxon>
        <taxon>Hexapoda</taxon>
        <taxon>Collembola</taxon>
        <taxon>Entomobryomorpha</taxon>
        <taxon>Entomobryoidea</taxon>
        <taxon>Orchesellidae</taxon>
        <taxon>Orchesellinae</taxon>
        <taxon>Orchesella</taxon>
    </lineage>
</organism>
<keyword evidence="4 5" id="KW-0472">Membrane</keyword>
<dbReference type="Pfam" id="PF00149">
    <property type="entry name" value="Metallophos"/>
    <property type="match status" value="1"/>
</dbReference>
<keyword evidence="2 5" id="KW-0812">Transmembrane</keyword>
<comment type="caution">
    <text evidence="7">The sequence shown here is derived from an EMBL/GenBank/DDBJ whole genome shotgun (WGS) entry which is preliminary data.</text>
</comment>
<dbReference type="SUPFAM" id="SSF56300">
    <property type="entry name" value="Metallo-dependent phosphatases"/>
    <property type="match status" value="1"/>
</dbReference>
<comment type="subcellular location">
    <subcellularLocation>
        <location evidence="1">Membrane</location>
        <topology evidence="1">Multi-pass membrane protein</topology>
    </subcellularLocation>
</comment>
<sequence length="397" mass="45842">MRFLKRRSRLALIAVGGIILTALCIEHLSYLHNTTYWPEIDKSKEKVLRILFVADPQIQGEEMEHFLYGWITRWDADKYLKKNYQLAKLHVLPDVVVFLGDLFDEGSIASDPAYRRYFSRFRKVFNLPKRQDIATSSIKYVFVPGDNDVGGERSEPVNDVKVNWFTKLFGDLKTVENVNAPGIDVQLVKMNLFMPEQYKDPLKGFENVINGTKKPDIRIIVSHVSLLSYMTNAVEKVMSGFHPNLIVSAHSHSSTYMRYTSGTNNQSPHIIHDFLLPNRKTTDQRDHDDLFAKSPFTMDLKSIGSEFHEILVPTCSYRMGVSNMGYGAMELHQDGTMKYTVLWLPSRFKQLYLYAAVYILMKMILTPFLCWKIGTFICRKIKENRVVERANQYIAIA</sequence>
<evidence type="ECO:0000259" key="6">
    <source>
        <dbReference type="Pfam" id="PF00149"/>
    </source>
</evidence>
<dbReference type="Gene3D" id="3.60.21.10">
    <property type="match status" value="1"/>
</dbReference>
<evidence type="ECO:0000256" key="1">
    <source>
        <dbReference type="ARBA" id="ARBA00004141"/>
    </source>
</evidence>
<name>A0ABP1QKP7_9HEXA</name>
<proteinExistence type="predicted"/>
<reference evidence="7 8" key="1">
    <citation type="submission" date="2024-08" db="EMBL/GenBank/DDBJ databases">
        <authorList>
            <person name="Cucini C."/>
            <person name="Frati F."/>
        </authorList>
    </citation>
    <scope>NUCLEOTIDE SEQUENCE [LARGE SCALE GENOMIC DNA]</scope>
</reference>
<keyword evidence="8" id="KW-1185">Reference proteome</keyword>
<evidence type="ECO:0000256" key="4">
    <source>
        <dbReference type="ARBA" id="ARBA00023136"/>
    </source>
</evidence>
<gene>
    <name evidence="7" type="ORF">ODALV1_LOCUS12520</name>
</gene>
<dbReference type="PANTHER" id="PTHR13315">
    <property type="entry name" value="METALLO PHOSPHOESTERASE RELATED"/>
    <property type="match status" value="1"/>
</dbReference>
<evidence type="ECO:0000313" key="7">
    <source>
        <dbReference type="EMBL" id="CAL8106924.1"/>
    </source>
</evidence>
<dbReference type="EMBL" id="CAXLJM020000038">
    <property type="protein sequence ID" value="CAL8106924.1"/>
    <property type="molecule type" value="Genomic_DNA"/>
</dbReference>
<protein>
    <recommendedName>
        <fullName evidence="6">Calcineurin-like phosphoesterase domain-containing protein</fullName>
    </recommendedName>
</protein>
<dbReference type="InterPro" id="IPR033308">
    <property type="entry name" value="PGAP5/Cdc1/Ted1"/>
</dbReference>
<dbReference type="Proteomes" id="UP001642540">
    <property type="component" value="Unassembled WGS sequence"/>
</dbReference>